<dbReference type="Gene3D" id="3.30.420.40">
    <property type="match status" value="1"/>
</dbReference>
<organism evidence="1 2">
    <name type="scientific">Actinoplanes siamensis</name>
    <dbReference type="NCBI Taxonomy" id="1223317"/>
    <lineage>
        <taxon>Bacteria</taxon>
        <taxon>Bacillati</taxon>
        <taxon>Actinomycetota</taxon>
        <taxon>Actinomycetes</taxon>
        <taxon>Micromonosporales</taxon>
        <taxon>Micromonosporaceae</taxon>
        <taxon>Actinoplanes</taxon>
    </lineage>
</organism>
<dbReference type="AlphaFoldDB" id="A0A919NAN0"/>
<evidence type="ECO:0000313" key="1">
    <source>
        <dbReference type="EMBL" id="GIF07382.1"/>
    </source>
</evidence>
<evidence type="ECO:0000313" key="2">
    <source>
        <dbReference type="Proteomes" id="UP000629619"/>
    </source>
</evidence>
<protein>
    <submittedName>
        <fullName evidence="1">Uncharacterized protein</fullName>
    </submittedName>
</protein>
<comment type="caution">
    <text evidence="1">The sequence shown here is derived from an EMBL/GenBank/DDBJ whole genome shotgun (WGS) entry which is preliminary data.</text>
</comment>
<reference evidence="1" key="1">
    <citation type="submission" date="2021-01" db="EMBL/GenBank/DDBJ databases">
        <title>Whole genome shotgun sequence of Actinoplanes siamensis NBRC 109076.</title>
        <authorList>
            <person name="Komaki H."/>
            <person name="Tamura T."/>
        </authorList>
    </citation>
    <scope>NUCLEOTIDE SEQUENCE</scope>
    <source>
        <strain evidence="1">NBRC 109076</strain>
    </source>
</reference>
<proteinExistence type="predicted"/>
<name>A0A919NAN0_9ACTN</name>
<dbReference type="EMBL" id="BOMW01000048">
    <property type="protein sequence ID" value="GIF07382.1"/>
    <property type="molecule type" value="Genomic_DNA"/>
</dbReference>
<accession>A0A919NAN0</accession>
<dbReference type="Proteomes" id="UP000629619">
    <property type="component" value="Unassembled WGS sequence"/>
</dbReference>
<sequence>MPAGPVETTALGNLLVQARAAGVASGGLDAMRALVRQTQQIVRYEPRGDDAPWRDAAARVRG</sequence>
<keyword evidence="2" id="KW-1185">Reference proteome</keyword>
<gene>
    <name evidence="1" type="ORF">Asi03nite_49200</name>
</gene>